<gene>
    <name evidence="3" type="ORF">X797_009586</name>
</gene>
<proteinExistence type="inferred from homology"/>
<dbReference type="OrthoDB" id="2373480at2759"/>
<evidence type="ECO:0000256" key="1">
    <source>
        <dbReference type="ARBA" id="ARBA00022801"/>
    </source>
</evidence>
<dbReference type="eggNOG" id="ENOG502S2P7">
    <property type="taxonomic scope" value="Eukaryota"/>
</dbReference>
<dbReference type="EMBL" id="JELW01000038">
    <property type="protein sequence ID" value="EXU97309.1"/>
    <property type="molecule type" value="Genomic_DNA"/>
</dbReference>
<keyword evidence="1" id="KW-0378">Hydrolase</keyword>
<organism evidence="3 4">
    <name type="scientific">Metarhizium robertsii</name>
    <dbReference type="NCBI Taxonomy" id="568076"/>
    <lineage>
        <taxon>Eukaryota</taxon>
        <taxon>Fungi</taxon>
        <taxon>Dikarya</taxon>
        <taxon>Ascomycota</taxon>
        <taxon>Pezizomycotina</taxon>
        <taxon>Sordariomycetes</taxon>
        <taxon>Hypocreomycetidae</taxon>
        <taxon>Hypocreales</taxon>
        <taxon>Clavicipitaceae</taxon>
        <taxon>Metarhizium</taxon>
    </lineage>
</organism>
<comment type="similarity">
    <text evidence="2">Belongs to the AB hydrolase superfamily. Lipase family.</text>
</comment>
<dbReference type="PANTHER" id="PTHR34853">
    <property type="match status" value="1"/>
</dbReference>
<name>A0A014MYR2_9HYPO</name>
<dbReference type="InterPro" id="IPR005152">
    <property type="entry name" value="Lipase_secreted"/>
</dbReference>
<dbReference type="SUPFAM" id="SSF53474">
    <property type="entry name" value="alpha/beta-Hydrolases"/>
    <property type="match status" value="1"/>
</dbReference>
<dbReference type="Gene3D" id="1.10.260.130">
    <property type="match status" value="1"/>
</dbReference>
<dbReference type="GO" id="GO:0004806">
    <property type="term" value="F:triacylglycerol lipase activity"/>
    <property type="evidence" value="ECO:0007669"/>
    <property type="project" value="UniProtKB-UniRule"/>
</dbReference>
<dbReference type="Gene3D" id="3.40.50.1820">
    <property type="entry name" value="alpha/beta hydrolase"/>
    <property type="match status" value="1"/>
</dbReference>
<keyword evidence="2" id="KW-0732">Signal</keyword>
<evidence type="ECO:0000313" key="4">
    <source>
        <dbReference type="Proteomes" id="UP000030151"/>
    </source>
</evidence>
<sequence length="453" mass="48238">MARLWLSLLTLTICVLAPVSSHPLVERAGPTLPTQDSFYYVPDDIEQYPPGAILRERKPPAPIAAFGLLKANLKDSRQIFYRTTDSFGRATATVLTVLVPHNPDYTKLLSYQIAEDAPTVDCAPSYALQLASATGGFLGTIITQAEILLIQAALEQGWIIISPDHQGSKAAFCANELAGHAILDGIRAALLSSDTTGISKDPAIALWGYSGGSITSARAAELQPSYAPELKILGMAIGGTEPNIANVINDANKGPAAGLLPSGFLGLGNEYPVVEDAINANLKPEHRQAWAKVETQCLLANGLDFAFKDVAGMINDLPALLAQPNISQVIAENNMGYRGVPKMPVFLYKGVFDEVSAVKDTDDIYEHYCARGASIQYVRDALAEHGIAAITPAPKALLFLKDVLNGRKQPQGCSRKTVVSSLLDPDVARILPATILRALLDLIGKPIGPLAVG</sequence>
<dbReference type="PIRSF" id="PIRSF029171">
    <property type="entry name" value="Esterase_LipA"/>
    <property type="match status" value="1"/>
</dbReference>
<protein>
    <submittedName>
        <fullName evidence="3">Secretory lipase family protein</fullName>
    </submittedName>
</protein>
<feature type="signal peptide" evidence="2">
    <location>
        <begin position="1"/>
        <end position="21"/>
    </location>
</feature>
<evidence type="ECO:0000313" key="3">
    <source>
        <dbReference type="EMBL" id="EXU97309.1"/>
    </source>
</evidence>
<feature type="chain" id="PRO_5013434375" evidence="2">
    <location>
        <begin position="22"/>
        <end position="453"/>
    </location>
</feature>
<dbReference type="Proteomes" id="UP000030151">
    <property type="component" value="Unassembled WGS sequence"/>
</dbReference>
<evidence type="ECO:0000256" key="2">
    <source>
        <dbReference type="PIRNR" id="PIRNR029171"/>
    </source>
</evidence>
<dbReference type="HOGENOM" id="CLU_029538_5_0_1"/>
<dbReference type="InterPro" id="IPR029058">
    <property type="entry name" value="AB_hydrolase_fold"/>
</dbReference>
<dbReference type="GO" id="GO:0016042">
    <property type="term" value="P:lipid catabolic process"/>
    <property type="evidence" value="ECO:0007669"/>
    <property type="project" value="UniProtKB-UniRule"/>
</dbReference>
<accession>A0A014MYR2</accession>
<reference evidence="3 4" key="1">
    <citation type="submission" date="2014-02" db="EMBL/GenBank/DDBJ databases">
        <title>The genome sequence of the entomopathogenic fungus Metarhizium robertsii ARSEF 2575.</title>
        <authorList>
            <person name="Giuliano Garisto Donzelli B."/>
            <person name="Roe B.A."/>
            <person name="Macmil S.L."/>
            <person name="Krasnoff S.B."/>
            <person name="Gibson D.M."/>
        </authorList>
    </citation>
    <scope>NUCLEOTIDE SEQUENCE [LARGE SCALE GENOMIC DNA]</scope>
    <source>
        <strain evidence="3 4">ARSEF 2575</strain>
    </source>
</reference>
<dbReference type="AlphaFoldDB" id="A0A014MYR2"/>
<dbReference type="Pfam" id="PF03583">
    <property type="entry name" value="LIP"/>
    <property type="match status" value="1"/>
</dbReference>
<comment type="caution">
    <text evidence="3">The sequence shown here is derived from an EMBL/GenBank/DDBJ whole genome shotgun (WGS) entry which is preliminary data.</text>
</comment>
<dbReference type="PANTHER" id="PTHR34853:SF5">
    <property type="entry name" value="LIP-DOMAIN-CONTAINING PROTEIN-RELATED"/>
    <property type="match status" value="1"/>
</dbReference>